<proteinExistence type="predicted"/>
<organism evidence="1">
    <name type="scientific">Dipodfec virus UA04Rod_2041</name>
    <dbReference type="NCBI Taxonomy" id="2929249"/>
    <lineage>
        <taxon>Viruses</taxon>
        <taxon>Monodnaviria</taxon>
        <taxon>Shotokuvirae</taxon>
        <taxon>Cressdnaviricota</taxon>
    </lineage>
</organism>
<sequence>MVRRYTRRSYRRGYYRSASQKYQFVPFSVTQNFPSSNVGMRQCIVPSSTVSGIRKVKNFNLNFVTSSEWPLLYAVVYIPDGANPDTLVPNINSGTSPNNFVELFAANQWVIQCGSISNGAQNRSYTRLARNLNNGDSVWLFVWRVNLEDTTVISVNTTGSYAIKYN</sequence>
<evidence type="ECO:0000313" key="1">
    <source>
        <dbReference type="EMBL" id="UPW41438.1"/>
    </source>
</evidence>
<accession>A0A976N1V3</accession>
<dbReference type="EMBL" id="OM869598">
    <property type="protein sequence ID" value="UPW41438.1"/>
    <property type="molecule type" value="Genomic_DNA"/>
</dbReference>
<name>A0A976N1V3_9VIRU</name>
<reference evidence="1" key="1">
    <citation type="submission" date="2022-02" db="EMBL/GenBank/DDBJ databases">
        <title>Towards deciphering the DNA virus diversity associated with rodent species in the families Cricetidae and Heteromyidae.</title>
        <authorList>
            <person name="Lund M."/>
            <person name="Larsen B.B."/>
            <person name="Gryseels S."/>
            <person name="Kraberger S."/>
            <person name="Rowsey D.M."/>
            <person name="Steger L."/>
            <person name="Yule K.M."/>
            <person name="Upham N.S."/>
            <person name="Worobey M."/>
            <person name="Van Doorslaer K."/>
            <person name="Varsani A."/>
        </authorList>
    </citation>
    <scope>NUCLEOTIDE SEQUENCE</scope>
    <source>
        <strain evidence="1">UA04Rod_2041</strain>
    </source>
</reference>
<protein>
    <submittedName>
        <fullName evidence="1">Capsid protein</fullName>
    </submittedName>
</protein>